<keyword evidence="5 8" id="KW-1133">Transmembrane helix</keyword>
<dbReference type="EC" id="1.3.1.72" evidence="2"/>
<dbReference type="GO" id="GO:0050614">
    <property type="term" value="F:Delta24-sterol reductase activity"/>
    <property type="evidence" value="ECO:0007669"/>
    <property type="project" value="UniProtKB-EC"/>
</dbReference>
<name>A0A1V8M999_9GAMM</name>
<evidence type="ECO:0000256" key="8">
    <source>
        <dbReference type="SAM" id="Phobius"/>
    </source>
</evidence>
<dbReference type="GO" id="GO:0005737">
    <property type="term" value="C:cytoplasm"/>
    <property type="evidence" value="ECO:0007669"/>
    <property type="project" value="TreeGrafter"/>
</dbReference>
<dbReference type="Gene3D" id="3.30.465.10">
    <property type="match status" value="1"/>
</dbReference>
<evidence type="ECO:0000256" key="1">
    <source>
        <dbReference type="ARBA" id="ARBA00004167"/>
    </source>
</evidence>
<dbReference type="EMBL" id="LPUF01000001">
    <property type="protein sequence ID" value="OQK18194.1"/>
    <property type="molecule type" value="Genomic_DNA"/>
</dbReference>
<evidence type="ECO:0000256" key="2">
    <source>
        <dbReference type="ARBA" id="ARBA00012405"/>
    </source>
</evidence>
<dbReference type="GO" id="GO:0000246">
    <property type="term" value="F:Delta24(24-1) sterol reductase activity"/>
    <property type="evidence" value="ECO:0007669"/>
    <property type="project" value="TreeGrafter"/>
</dbReference>
<dbReference type="Pfam" id="PF01565">
    <property type="entry name" value="FAD_binding_4"/>
    <property type="match status" value="1"/>
</dbReference>
<dbReference type="InterPro" id="IPR036318">
    <property type="entry name" value="FAD-bd_PCMH-like_sf"/>
</dbReference>
<comment type="subcellular location">
    <subcellularLocation>
        <location evidence="1">Membrane</location>
        <topology evidence="1">Single-pass membrane protein</topology>
    </subcellularLocation>
</comment>
<dbReference type="FunFam" id="3.30.465.10:FF:000006">
    <property type="entry name" value="Delta(24)-sterol reductase"/>
    <property type="match status" value="1"/>
</dbReference>
<reference evidence="10 11" key="1">
    <citation type="submission" date="2015-12" db="EMBL/GenBank/DDBJ databases">
        <authorList>
            <person name="Shamseldin A."/>
            <person name="Moawad H."/>
            <person name="Abd El-Rahim W.M."/>
            <person name="Sadowsky M.J."/>
        </authorList>
    </citation>
    <scope>NUCLEOTIDE SEQUENCE [LARGE SCALE GENOMIC DNA]</scope>
    <source>
        <strain evidence="10 11">WF1</strain>
    </source>
</reference>
<comment type="caution">
    <text evidence="10">The sequence shown here is derived from an EMBL/GenBank/DDBJ whole genome shotgun (WGS) entry which is preliminary data.</text>
</comment>
<dbReference type="GO" id="GO:0008202">
    <property type="term" value="P:steroid metabolic process"/>
    <property type="evidence" value="ECO:0007669"/>
    <property type="project" value="TreeGrafter"/>
</dbReference>
<keyword evidence="11" id="KW-1185">Reference proteome</keyword>
<dbReference type="InterPro" id="IPR006094">
    <property type="entry name" value="Oxid_FAD_bind_N"/>
</dbReference>
<keyword evidence="3 8" id="KW-0812">Transmembrane</keyword>
<evidence type="ECO:0000313" key="10">
    <source>
        <dbReference type="EMBL" id="OQK18194.1"/>
    </source>
</evidence>
<dbReference type="STRING" id="1420851.AU255_10260"/>
<evidence type="ECO:0000313" key="11">
    <source>
        <dbReference type="Proteomes" id="UP000191980"/>
    </source>
</evidence>
<dbReference type="SUPFAM" id="SSF56176">
    <property type="entry name" value="FAD-binding/transporter-associated domain-like"/>
    <property type="match status" value="1"/>
</dbReference>
<dbReference type="GO" id="GO:0016020">
    <property type="term" value="C:membrane"/>
    <property type="evidence" value="ECO:0007669"/>
    <property type="project" value="UniProtKB-SubCell"/>
</dbReference>
<keyword evidence="6" id="KW-0560">Oxidoreductase</keyword>
<evidence type="ECO:0000256" key="5">
    <source>
        <dbReference type="ARBA" id="ARBA00022989"/>
    </source>
</evidence>
<dbReference type="AlphaFoldDB" id="A0A1V8M999"/>
<dbReference type="InterPro" id="IPR040165">
    <property type="entry name" value="Diminuto-like"/>
</dbReference>
<gene>
    <name evidence="10" type="ORF">AU255_10260</name>
</gene>
<keyword evidence="4" id="KW-0274">FAD</keyword>
<keyword evidence="4" id="KW-0285">Flavoprotein</keyword>
<protein>
    <recommendedName>
        <fullName evidence="2">Delta(24)-sterol reductase</fullName>
        <ecNumber evidence="2">1.3.1.72</ecNumber>
    </recommendedName>
</protein>
<dbReference type="PANTHER" id="PTHR10801:SF0">
    <property type="entry name" value="DELTA(24)-STEROL REDUCTASE"/>
    <property type="match status" value="1"/>
</dbReference>
<dbReference type="PANTHER" id="PTHR10801">
    <property type="entry name" value="24-DEHYDROCHOLESTEROL REDUCTASE"/>
    <property type="match status" value="1"/>
</dbReference>
<evidence type="ECO:0000256" key="3">
    <source>
        <dbReference type="ARBA" id="ARBA00022692"/>
    </source>
</evidence>
<evidence type="ECO:0000256" key="6">
    <source>
        <dbReference type="ARBA" id="ARBA00023002"/>
    </source>
</evidence>
<dbReference type="PROSITE" id="PS51387">
    <property type="entry name" value="FAD_PCMH"/>
    <property type="match status" value="1"/>
</dbReference>
<accession>A0A1V8M999</accession>
<feature type="transmembrane region" description="Helical" evidence="8">
    <location>
        <begin position="12"/>
        <end position="34"/>
    </location>
</feature>
<organism evidence="10 11">
    <name type="scientific">Methyloprofundus sedimenti</name>
    <dbReference type="NCBI Taxonomy" id="1420851"/>
    <lineage>
        <taxon>Bacteria</taxon>
        <taxon>Pseudomonadati</taxon>
        <taxon>Pseudomonadota</taxon>
        <taxon>Gammaproteobacteria</taxon>
        <taxon>Methylococcales</taxon>
        <taxon>Methylococcaceae</taxon>
        <taxon>Methyloprofundus</taxon>
    </lineage>
</organism>
<sequence>MIRIKLMLDFLIKYRGVFVVLFVLPASMLFKLYMGTRNRLVFWLNSAPEKHADKVIKVQQQVKDWQQKTGGNIPMCTARPGWQTMSLKQGNYKKTHFQVNVSLMDVLEIDEEKGTVRVEPMANMGQISAMLKPLGWSLAVVPELDALTVGGLINGFGIESSSHKYGLFQHICESLEIVTANGELVKCSKEENSELYYAIPWSYGSLGFLVCAEIKIVPSKDFVHITYIPYKDKQVFVARFTEESLKPFDEAYDFIEGLMYSEQEGVLMLGNFVDKVPAGDTKNALNNFWKPWFYEHVRSILKQDKEQEEYVPLRHYYHRHTRSFFWEMAQIIPFGNSIWFRYLLGWMSPPEISLIKLTESAAIHELYDTHHMDQDFLLPISTLDKSLSYFHQEVDFYPLWLCPMRLFETPIRGMVNPLANEQMFVDVGIYGEPNVANFNAKETMRKLEAFMRDIGGFQALYADTYQTREELREMFDHHLLDKLREQTGALKAFPEPFDKVSRAART</sequence>
<dbReference type="InterPro" id="IPR016166">
    <property type="entry name" value="FAD-bd_PCMH"/>
</dbReference>
<evidence type="ECO:0000256" key="4">
    <source>
        <dbReference type="ARBA" id="ARBA00022827"/>
    </source>
</evidence>
<dbReference type="Proteomes" id="UP000191980">
    <property type="component" value="Unassembled WGS sequence"/>
</dbReference>
<dbReference type="InterPro" id="IPR016169">
    <property type="entry name" value="FAD-bd_PCMH_sub2"/>
</dbReference>
<feature type="domain" description="FAD-binding PCMH-type" evidence="9">
    <location>
        <begin position="33"/>
        <end position="219"/>
    </location>
</feature>
<proteinExistence type="predicted"/>
<evidence type="ECO:0000256" key="7">
    <source>
        <dbReference type="ARBA" id="ARBA00023136"/>
    </source>
</evidence>
<dbReference type="GO" id="GO:0071949">
    <property type="term" value="F:FAD binding"/>
    <property type="evidence" value="ECO:0007669"/>
    <property type="project" value="InterPro"/>
</dbReference>
<evidence type="ECO:0000259" key="9">
    <source>
        <dbReference type="PROSITE" id="PS51387"/>
    </source>
</evidence>
<keyword evidence="7 8" id="KW-0472">Membrane</keyword>